<dbReference type="EMBL" id="CAXLJM020000007">
    <property type="protein sequence ID" value="CAL8073421.1"/>
    <property type="molecule type" value="Genomic_DNA"/>
</dbReference>
<evidence type="ECO:0000313" key="2">
    <source>
        <dbReference type="EMBL" id="CAL8073412.1"/>
    </source>
</evidence>
<dbReference type="EMBL" id="CAXLJM020000007">
    <property type="protein sequence ID" value="CAL8073412.1"/>
    <property type="molecule type" value="Genomic_DNA"/>
</dbReference>
<proteinExistence type="predicted"/>
<reference evidence="4 5" key="1">
    <citation type="submission" date="2024-08" db="EMBL/GenBank/DDBJ databases">
        <authorList>
            <person name="Cucini C."/>
            <person name="Frati F."/>
        </authorList>
    </citation>
    <scope>NUCLEOTIDE SEQUENCE [LARGE SCALE GENOMIC DNA]</scope>
</reference>
<dbReference type="InterPro" id="IPR036273">
    <property type="entry name" value="CRAL/TRIO_N_dom_sf"/>
</dbReference>
<name>A0ABP1PTJ0_9HEXA</name>
<gene>
    <name evidence="2" type="ORF">ODALV1_LOCUS2610</name>
    <name evidence="3" type="ORF">ODALV1_LOCUS2613</name>
    <name evidence="4" type="ORF">ODALV1_LOCUS2615</name>
</gene>
<organism evidence="4 5">
    <name type="scientific">Orchesella dallaii</name>
    <dbReference type="NCBI Taxonomy" id="48710"/>
    <lineage>
        <taxon>Eukaryota</taxon>
        <taxon>Metazoa</taxon>
        <taxon>Ecdysozoa</taxon>
        <taxon>Arthropoda</taxon>
        <taxon>Hexapoda</taxon>
        <taxon>Collembola</taxon>
        <taxon>Entomobryomorpha</taxon>
        <taxon>Entomobryoidea</taxon>
        <taxon>Orchesellidae</taxon>
        <taxon>Orchesellinae</taxon>
        <taxon>Orchesella</taxon>
    </lineage>
</organism>
<dbReference type="EMBL" id="CAXLJM020000007">
    <property type="protein sequence ID" value="CAL8073426.1"/>
    <property type="molecule type" value="Genomic_DNA"/>
</dbReference>
<accession>A0ABP1PTJ0</accession>
<dbReference type="SUPFAM" id="SSF46938">
    <property type="entry name" value="CRAL/TRIO N-terminal domain"/>
    <property type="match status" value="1"/>
</dbReference>
<evidence type="ECO:0000313" key="3">
    <source>
        <dbReference type="EMBL" id="CAL8073421.1"/>
    </source>
</evidence>
<dbReference type="InterPro" id="IPR036865">
    <property type="entry name" value="CRAL-TRIO_dom_sf"/>
</dbReference>
<keyword evidence="5" id="KW-1185">Reference proteome</keyword>
<evidence type="ECO:0000313" key="4">
    <source>
        <dbReference type="EMBL" id="CAL8073426.1"/>
    </source>
</evidence>
<evidence type="ECO:0000313" key="5">
    <source>
        <dbReference type="Proteomes" id="UP001642540"/>
    </source>
</evidence>
<dbReference type="InterPro" id="IPR051064">
    <property type="entry name" value="SEC14/CRAL-TRIO_domain"/>
</dbReference>
<feature type="domain" description="CRAL/TRIO N-terminal" evidence="1">
    <location>
        <begin position="35"/>
        <end position="60"/>
    </location>
</feature>
<dbReference type="SMART" id="SM01100">
    <property type="entry name" value="CRAL_TRIO_N"/>
    <property type="match status" value="1"/>
</dbReference>
<dbReference type="PANTHER" id="PTHR23324:SF83">
    <property type="entry name" value="SEC14-LIKE PROTEIN 2"/>
    <property type="match status" value="1"/>
</dbReference>
<evidence type="ECO:0000259" key="1">
    <source>
        <dbReference type="SMART" id="SM01100"/>
    </source>
</evidence>
<dbReference type="PANTHER" id="PTHR23324">
    <property type="entry name" value="SEC14 RELATED PROTEIN"/>
    <property type="match status" value="1"/>
</dbReference>
<protein>
    <recommendedName>
        <fullName evidence="1">CRAL/TRIO N-terminal domain-containing protein</fullName>
    </recommendedName>
</protein>
<dbReference type="Gene3D" id="3.40.525.10">
    <property type="entry name" value="CRAL-TRIO lipid binding domain"/>
    <property type="match status" value="1"/>
</dbReference>
<comment type="caution">
    <text evidence="4">The sequence shown here is derived from an EMBL/GenBank/DDBJ whole genome shotgun (WGS) entry which is preliminary data.</text>
</comment>
<sequence length="109" mass="12595">MGTQQVTSPCSAEEAQKIQQLRSACSGILNADQNDDYYLIRWLRARNMDLGKAEEMLRKSMKRRKNNNEVDGIMDRGEVPLKYRRLLPTGLFGRDIDDDIDDVVIFIPY</sequence>
<dbReference type="InterPro" id="IPR011074">
    <property type="entry name" value="CRAL/TRIO_N_dom"/>
</dbReference>
<dbReference type="Proteomes" id="UP001642540">
    <property type="component" value="Unassembled WGS sequence"/>
</dbReference>